<dbReference type="SMART" id="SM00869">
    <property type="entry name" value="Autotransporter"/>
    <property type="match status" value="1"/>
</dbReference>
<feature type="compositionally biased region" description="Pro residues" evidence="1">
    <location>
        <begin position="797"/>
        <end position="811"/>
    </location>
</feature>
<dbReference type="EMBL" id="UFTD01000001">
    <property type="protein sequence ID" value="SSZ39260.1"/>
    <property type="molecule type" value="Genomic_DNA"/>
</dbReference>
<dbReference type="PANTHER" id="PTHR24216:SF65">
    <property type="entry name" value="PAXILLIN-LIKE PROTEIN 1"/>
    <property type="match status" value="1"/>
</dbReference>
<dbReference type="SUPFAM" id="SSF103515">
    <property type="entry name" value="Autotransporter"/>
    <property type="match status" value="1"/>
</dbReference>
<dbReference type="SUPFAM" id="SSF51126">
    <property type="entry name" value="Pectin lyase-like"/>
    <property type="match status" value="1"/>
</dbReference>
<feature type="compositionally biased region" description="Low complexity" evidence="1">
    <location>
        <begin position="672"/>
        <end position="684"/>
    </location>
</feature>
<evidence type="ECO:0000313" key="4">
    <source>
        <dbReference type="Proteomes" id="UP000253846"/>
    </source>
</evidence>
<feature type="compositionally biased region" description="Low complexity" evidence="1">
    <location>
        <begin position="784"/>
        <end position="796"/>
    </location>
</feature>
<feature type="compositionally biased region" description="Pro residues" evidence="1">
    <location>
        <begin position="741"/>
        <end position="755"/>
    </location>
</feature>
<feature type="compositionally biased region" description="Low complexity" evidence="1">
    <location>
        <begin position="843"/>
        <end position="857"/>
    </location>
</feature>
<dbReference type="InterPro" id="IPR005546">
    <property type="entry name" value="Autotransporte_beta"/>
</dbReference>
<feature type="compositionally biased region" description="Low complexity" evidence="1">
    <location>
        <begin position="728"/>
        <end position="740"/>
    </location>
</feature>
<dbReference type="InterPro" id="IPR006315">
    <property type="entry name" value="OM_autotransptr_brl_dom"/>
</dbReference>
<dbReference type="PANTHER" id="PTHR24216">
    <property type="entry name" value="PAXILLIN-RELATED"/>
    <property type="match status" value="1"/>
</dbReference>
<protein>
    <submittedName>
        <fullName evidence="3">SSP-5</fullName>
    </submittedName>
</protein>
<feature type="region of interest" description="Disordered" evidence="1">
    <location>
        <begin position="602"/>
        <end position="912"/>
    </location>
</feature>
<dbReference type="InterPro" id="IPR036709">
    <property type="entry name" value="Autotransporte_beta_dom_sf"/>
</dbReference>
<feature type="compositionally biased region" description="Pro residues" evidence="1">
    <location>
        <begin position="609"/>
        <end position="620"/>
    </location>
</feature>
<dbReference type="GO" id="GO:0019867">
    <property type="term" value="C:outer membrane"/>
    <property type="evidence" value="ECO:0007669"/>
    <property type="project" value="InterPro"/>
</dbReference>
<dbReference type="Pfam" id="PF03797">
    <property type="entry name" value="Autotransporter"/>
    <property type="match status" value="1"/>
</dbReference>
<sequence length="1239" mass="131569">MINVFYKHAFLYNFTTAILYFLQISHLEAAGSLCDPEAPFYKCDDRKTHFLADKVYYLKNSQEAAPIAAIYVAKQGTIVNASRITVTGDNPDEISQYGAFVQDSGKLILRDSNFKDIPGLRVLNGVIQMNDGKIEGTSHAIYASGKETDVALVRVNVEIKPDNLNAKGIGIVSGLNAFVRMSGSTVTFNEIGAFSTKFGGRYLLDTMTIEGKGKKYTAIVDNESVDKLPEAFDILQGGDVHLRSSSIVLNDMHGFLVKNFSAFVNSRGQPIHNYDLSDAFKKTNIEIESSNISVQGKGVYGLYFNLLDPNTVAEYYGQKGVSKEPRITMGKASVRLKQTTFTVPDGTAIYVTGQGGYGASVSLDLSEATKISGDLLLKAEKNSSISIKASASSLTGGAHVEDTSTARLELTRGSTWYLTKSKYKGLQGSVFTDSSLSSVSLSDSTFIFNRDVSSGYQTLRIGNERYKEAYNAEGNVQIKLSTFLNDDGLFDSQKTDRILIDGDVSGTTLLVMENFSKTSEKEVSGEGSNSISLIQVSGYAREDSFKLMGDYTAINGLPYQYRLRAYGPSSSFGKADPMNRLVAGDRDFWDFRLEGIYISPKQDSSTILPIPPSPSAPVDPTPSSSVPITPTPAPSAPSDPSDPVPADSSSSSSVPITPTPAPSAPSDPSDPVPADSSSSSSVPITPTPAPSAPSDPSDPTPADSSSSSSVPITPTPAPSAPSDPSDPTPADSSSSSSVPITPTPAPSAPSDPSDPTPADSSSSSSVPITPTPVPSAPSDPSDPTPADSSSSSSVPITPTPAPSAPSDPSDPTPADSSSSSSVPITPTPAPSAPSDPSDPIPTDPSSSSSVPITPTPALSEPSDPSDPTPADSSSSSSVPITPTPVPSAPSDPSDPTPTDPVPTPPVPVKPDIQPEMGIRAVVPQLPTYLLLPNALFHAGLMDFASQNKKLKAIRSFSGGSLKNDENTAFFIRGYGGSYHYASNLSAFEYGYGAELDYSALEAGILLKEIESLYSRTFFGVTGTYGKLSLHPLNVEQSKKSAFDKWSVGAYGSLQHDTGFYIDGVLSYGLFKGDVLTLARGKVVALKGKQFSGSLTSGRTFATGYKGVIFDPQIQVVYQHLQFNPAHDVDNIEVDLGKFHQWVGRFGGRLSKTLNISEEGRVVSFYSKLSYLHSFEDKRFVSFKNDFQLGFFGSSLEAGLGFNARLSSKLSLYGDINYQHRLTKAGFSGASFSAGLRHLF</sequence>
<dbReference type="PRINTS" id="PR01217">
    <property type="entry name" value="PRICHEXTENSN"/>
</dbReference>
<feature type="compositionally biased region" description="Low complexity" evidence="1">
    <location>
        <begin position="868"/>
        <end position="880"/>
    </location>
</feature>
<dbReference type="Proteomes" id="UP000253846">
    <property type="component" value="Unassembled WGS sequence"/>
</dbReference>
<feature type="compositionally biased region" description="Low complexity" evidence="1">
    <location>
        <begin position="812"/>
        <end position="824"/>
    </location>
</feature>
<dbReference type="PROSITE" id="PS51208">
    <property type="entry name" value="AUTOTRANSPORTER"/>
    <property type="match status" value="1"/>
</dbReference>
<feature type="compositionally biased region" description="Low complexity" evidence="1">
    <location>
        <begin position="644"/>
        <end position="656"/>
    </location>
</feature>
<feature type="compositionally biased region" description="Pro residues" evidence="1">
    <location>
        <begin position="881"/>
        <end position="908"/>
    </location>
</feature>
<feature type="compositionally biased region" description="Pro residues" evidence="1">
    <location>
        <begin position="713"/>
        <end position="727"/>
    </location>
</feature>
<evidence type="ECO:0000259" key="2">
    <source>
        <dbReference type="PROSITE" id="PS51208"/>
    </source>
</evidence>
<feature type="compositionally biased region" description="Pro residues" evidence="1">
    <location>
        <begin position="657"/>
        <end position="671"/>
    </location>
</feature>
<feature type="compositionally biased region" description="Low complexity" evidence="1">
    <location>
        <begin position="700"/>
        <end position="712"/>
    </location>
</feature>
<dbReference type="NCBIfam" id="TIGR01414">
    <property type="entry name" value="autotrans_barl"/>
    <property type="match status" value="2"/>
</dbReference>
<feature type="compositionally biased region" description="Pro residues" evidence="1">
    <location>
        <begin position="825"/>
        <end position="842"/>
    </location>
</feature>
<dbReference type="Gene3D" id="2.40.128.130">
    <property type="entry name" value="Autotransporter beta-domain"/>
    <property type="match status" value="1"/>
</dbReference>
<name>A0A336NB04_BARGR</name>
<evidence type="ECO:0000256" key="1">
    <source>
        <dbReference type="SAM" id="MobiDB-lite"/>
    </source>
</evidence>
<dbReference type="AlphaFoldDB" id="A0A336NB04"/>
<organism evidence="3 4">
    <name type="scientific">Bartonella grahamii</name>
    <dbReference type="NCBI Taxonomy" id="33045"/>
    <lineage>
        <taxon>Bacteria</taxon>
        <taxon>Pseudomonadati</taxon>
        <taxon>Pseudomonadota</taxon>
        <taxon>Alphaproteobacteria</taxon>
        <taxon>Hyphomicrobiales</taxon>
        <taxon>Bartonellaceae</taxon>
        <taxon>Bartonella</taxon>
    </lineage>
</organism>
<feature type="compositionally biased region" description="Low complexity" evidence="1">
    <location>
        <begin position="756"/>
        <end position="768"/>
    </location>
</feature>
<proteinExistence type="predicted"/>
<feature type="compositionally biased region" description="Pro residues" evidence="1">
    <location>
        <begin position="629"/>
        <end position="643"/>
    </location>
</feature>
<dbReference type="InterPro" id="IPR011050">
    <property type="entry name" value="Pectin_lyase_fold/virulence"/>
</dbReference>
<accession>A0A336NB04</accession>
<gene>
    <name evidence="3" type="primary">ssp5</name>
    <name evidence="3" type="ORF">NCTC12860_00464</name>
</gene>
<reference evidence="3 4" key="1">
    <citation type="submission" date="2018-06" db="EMBL/GenBank/DDBJ databases">
        <authorList>
            <consortium name="Pathogen Informatics"/>
            <person name="Doyle S."/>
        </authorList>
    </citation>
    <scope>NUCLEOTIDE SEQUENCE [LARGE SCALE GENOMIC DNA]</scope>
    <source>
        <strain evidence="3 4">NCTC12860</strain>
    </source>
</reference>
<feature type="compositionally biased region" description="Pro residues" evidence="1">
    <location>
        <begin position="769"/>
        <end position="783"/>
    </location>
</feature>
<dbReference type="InterPro" id="IPR012332">
    <property type="entry name" value="Autotransporter_pectin_lyase_C"/>
</dbReference>
<evidence type="ECO:0000313" key="3">
    <source>
        <dbReference type="EMBL" id="SSZ39260.1"/>
    </source>
</evidence>
<dbReference type="InterPro" id="IPR043990">
    <property type="entry name" value="AC_1"/>
</dbReference>
<dbReference type="Pfam" id="PF18883">
    <property type="entry name" value="AC_1"/>
    <property type="match status" value="1"/>
</dbReference>
<feature type="domain" description="Autotransporter" evidence="2">
    <location>
        <begin position="962"/>
        <end position="1239"/>
    </location>
</feature>
<dbReference type="Gene3D" id="2.160.20.20">
    <property type="match status" value="1"/>
</dbReference>
<feature type="compositionally biased region" description="Pro residues" evidence="1">
    <location>
        <begin position="685"/>
        <end position="699"/>
    </location>
</feature>